<gene>
    <name evidence="3" type="ORF">X797_002307</name>
</gene>
<feature type="region of interest" description="Disordered" evidence="2">
    <location>
        <begin position="100"/>
        <end position="124"/>
    </location>
</feature>
<proteinExistence type="predicted"/>
<dbReference type="Proteomes" id="UP000030151">
    <property type="component" value="Unassembled WGS sequence"/>
</dbReference>
<dbReference type="EMBL" id="JELW01000002">
    <property type="protein sequence ID" value="EXV04626.1"/>
    <property type="molecule type" value="Genomic_DNA"/>
</dbReference>
<sequence length="243" mass="27289">MLPEGIDAVTSRAARHDLARRLSHLARRLTYDGSDDVDEMMVGSQLEQLEKVVGSARSAESKKLPYQTSFDSPGRSDAGSVLGSPVSSLFRSRFSDLSASLHREREAEKEPEDEAPSKKGMTGTQAKKVIAEMNKLNEELSTVVNNLKARQEESEPCDAAWQHFAETRTREEELQENDGELQHLRICLKAVEIQMPPHPDKELQRCIATFKDDYQALKRKRAHRASMASVRGFDPLQMGTPLR</sequence>
<dbReference type="HOGENOM" id="CLU_057150_0_0_1"/>
<evidence type="ECO:0000313" key="4">
    <source>
        <dbReference type="Proteomes" id="UP000030151"/>
    </source>
</evidence>
<accession>A0A0A1V4R4</accession>
<keyword evidence="1" id="KW-0175">Coiled coil</keyword>
<evidence type="ECO:0000256" key="1">
    <source>
        <dbReference type="SAM" id="Coils"/>
    </source>
</evidence>
<feature type="region of interest" description="Disordered" evidence="2">
    <location>
        <begin position="53"/>
        <end position="82"/>
    </location>
</feature>
<feature type="coiled-coil region" evidence="1">
    <location>
        <begin position="126"/>
        <end position="153"/>
    </location>
</feature>
<comment type="caution">
    <text evidence="3">The sequence shown here is derived from an EMBL/GenBank/DDBJ whole genome shotgun (WGS) entry which is preliminary data.</text>
</comment>
<dbReference type="AlphaFoldDB" id="A0A0A1V4R4"/>
<dbReference type="OrthoDB" id="4448936at2759"/>
<organism evidence="3 4">
    <name type="scientific">Metarhizium robertsii</name>
    <dbReference type="NCBI Taxonomy" id="568076"/>
    <lineage>
        <taxon>Eukaryota</taxon>
        <taxon>Fungi</taxon>
        <taxon>Dikarya</taxon>
        <taxon>Ascomycota</taxon>
        <taxon>Pezizomycotina</taxon>
        <taxon>Sordariomycetes</taxon>
        <taxon>Hypocreomycetidae</taxon>
        <taxon>Hypocreales</taxon>
        <taxon>Clavicipitaceae</taxon>
        <taxon>Metarhizium</taxon>
    </lineage>
</organism>
<name>A0A0A1V4R4_9HYPO</name>
<reference evidence="3 4" key="1">
    <citation type="submission" date="2014-02" db="EMBL/GenBank/DDBJ databases">
        <title>The genome sequence of the entomopathogenic fungus Metarhizium robertsii ARSEF 2575.</title>
        <authorList>
            <person name="Giuliano Garisto Donzelli B."/>
            <person name="Roe B.A."/>
            <person name="Macmil S.L."/>
            <person name="Krasnoff S.B."/>
            <person name="Gibson D.M."/>
        </authorList>
    </citation>
    <scope>NUCLEOTIDE SEQUENCE [LARGE SCALE GENOMIC DNA]</scope>
    <source>
        <strain evidence="3 4">ARSEF 2575</strain>
    </source>
</reference>
<protein>
    <submittedName>
        <fullName evidence="3">Uncharacterized protein</fullName>
    </submittedName>
</protein>
<evidence type="ECO:0000313" key="3">
    <source>
        <dbReference type="EMBL" id="EXV04626.1"/>
    </source>
</evidence>
<evidence type="ECO:0000256" key="2">
    <source>
        <dbReference type="SAM" id="MobiDB-lite"/>
    </source>
</evidence>